<evidence type="ECO:0000313" key="1">
    <source>
        <dbReference type="EMBL" id="KAK4799050.1"/>
    </source>
</evidence>
<dbReference type="EMBL" id="JAXQNO010000004">
    <property type="protein sequence ID" value="KAK4799050.1"/>
    <property type="molecule type" value="Genomic_DNA"/>
</dbReference>
<evidence type="ECO:0000313" key="2">
    <source>
        <dbReference type="Proteomes" id="UP001346149"/>
    </source>
</evidence>
<accession>A0AAN7M4C1</accession>
<keyword evidence="2" id="KW-1185">Reference proteome</keyword>
<comment type="caution">
    <text evidence="1">The sequence shown here is derived from an EMBL/GenBank/DDBJ whole genome shotgun (WGS) entry which is preliminary data.</text>
</comment>
<sequence>MHWLGTWLTCSPFSSTTVHELNVCKISATHFRYIYRHCHSAAPLSALFALPSRRAASSTPSLTRDLMYILCQQRSSSSVQLGFLQLSASPRVFL</sequence>
<gene>
    <name evidence="1" type="ORF">SAY86_024415</name>
</gene>
<dbReference type="Proteomes" id="UP001346149">
    <property type="component" value="Unassembled WGS sequence"/>
</dbReference>
<dbReference type="AlphaFoldDB" id="A0AAN7M4C1"/>
<organism evidence="1 2">
    <name type="scientific">Trapa natans</name>
    <name type="common">Water chestnut</name>
    <dbReference type="NCBI Taxonomy" id="22666"/>
    <lineage>
        <taxon>Eukaryota</taxon>
        <taxon>Viridiplantae</taxon>
        <taxon>Streptophyta</taxon>
        <taxon>Embryophyta</taxon>
        <taxon>Tracheophyta</taxon>
        <taxon>Spermatophyta</taxon>
        <taxon>Magnoliopsida</taxon>
        <taxon>eudicotyledons</taxon>
        <taxon>Gunneridae</taxon>
        <taxon>Pentapetalae</taxon>
        <taxon>rosids</taxon>
        <taxon>malvids</taxon>
        <taxon>Myrtales</taxon>
        <taxon>Lythraceae</taxon>
        <taxon>Trapa</taxon>
    </lineage>
</organism>
<reference evidence="1 2" key="1">
    <citation type="journal article" date="2023" name="Hortic Res">
        <title>Pangenome of water caltrop reveals structural variations and asymmetric subgenome divergence after allopolyploidization.</title>
        <authorList>
            <person name="Zhang X."/>
            <person name="Chen Y."/>
            <person name="Wang L."/>
            <person name="Yuan Y."/>
            <person name="Fang M."/>
            <person name="Shi L."/>
            <person name="Lu R."/>
            <person name="Comes H.P."/>
            <person name="Ma Y."/>
            <person name="Chen Y."/>
            <person name="Huang G."/>
            <person name="Zhou Y."/>
            <person name="Zheng Z."/>
            <person name="Qiu Y."/>
        </authorList>
    </citation>
    <scope>NUCLEOTIDE SEQUENCE [LARGE SCALE GENOMIC DNA]</scope>
    <source>
        <strain evidence="1">F231</strain>
    </source>
</reference>
<name>A0AAN7M4C1_TRANT</name>
<protein>
    <submittedName>
        <fullName evidence="1">Uncharacterized protein</fullName>
    </submittedName>
</protein>
<proteinExistence type="predicted"/>